<reference evidence="2" key="1">
    <citation type="submission" date="2021-03" db="UniProtKB">
        <authorList>
            <consortium name="EnsemblPlants"/>
        </authorList>
    </citation>
    <scope>IDENTIFICATION</scope>
</reference>
<dbReference type="Proteomes" id="UP000596661">
    <property type="component" value="Unassembled WGS sequence"/>
</dbReference>
<evidence type="ECO:0000256" key="1">
    <source>
        <dbReference type="SAM" id="Coils"/>
    </source>
</evidence>
<dbReference type="Gramene" id="evm.model.10.1092">
    <property type="protein sequence ID" value="cds.evm.model.10.1092"/>
    <property type="gene ID" value="evm.TU.10.1092"/>
</dbReference>
<evidence type="ECO:0000313" key="3">
    <source>
        <dbReference type="Proteomes" id="UP000596661"/>
    </source>
</evidence>
<sequence length="355" mass="40132">MDSTIKNSKRPLSDCLIEDLESDKIPVVVPLERVTLVQNPECDKINVGETVIVNGEDPEIIGYLIGPLDEGMDGCRDECSSEPTGFLNENHECILTNTNLKKWRISYDIPSNVEMRLPKSHESRLGYGRLDPIIFRKRYYAKEHEKEKGGVLLFCCTRKKPFVTCLTKADDSDWKKAYCFFRDKMSQKRTIKILKASDAMDRDKLTTTKKLKTEESKQVSESNFTDAPLTLSSLDGILHPADRARLIKLGSTGVSSNGVADGYKILQAILFIRENYPALEKRTKLTADNAFLKLENGKHVEKERELEETIESLKGELKKVKQGLIDEKKRAEDLVCKAEQVALTVVIKTCGELMI</sequence>
<dbReference type="EMBL" id="UZAU01000816">
    <property type="status" value="NOT_ANNOTATED_CDS"/>
    <property type="molecule type" value="Genomic_DNA"/>
</dbReference>
<feature type="coiled-coil region" evidence="1">
    <location>
        <begin position="296"/>
        <end position="330"/>
    </location>
</feature>
<organism evidence="2 3">
    <name type="scientific">Cannabis sativa</name>
    <name type="common">Hemp</name>
    <name type="synonym">Marijuana</name>
    <dbReference type="NCBI Taxonomy" id="3483"/>
    <lineage>
        <taxon>Eukaryota</taxon>
        <taxon>Viridiplantae</taxon>
        <taxon>Streptophyta</taxon>
        <taxon>Embryophyta</taxon>
        <taxon>Tracheophyta</taxon>
        <taxon>Spermatophyta</taxon>
        <taxon>Magnoliopsida</taxon>
        <taxon>eudicotyledons</taxon>
        <taxon>Gunneridae</taxon>
        <taxon>Pentapetalae</taxon>
        <taxon>rosids</taxon>
        <taxon>fabids</taxon>
        <taxon>Rosales</taxon>
        <taxon>Cannabaceae</taxon>
        <taxon>Cannabis</taxon>
    </lineage>
</organism>
<dbReference type="AlphaFoldDB" id="A0A803QIE7"/>
<proteinExistence type="predicted"/>
<protein>
    <submittedName>
        <fullName evidence="2">Uncharacterized protein</fullName>
    </submittedName>
</protein>
<dbReference type="EnsemblPlants" id="evm.model.10.1092">
    <property type="protein sequence ID" value="cds.evm.model.10.1092"/>
    <property type="gene ID" value="evm.TU.10.1092"/>
</dbReference>
<keyword evidence="1" id="KW-0175">Coiled coil</keyword>
<evidence type="ECO:0000313" key="2">
    <source>
        <dbReference type="EnsemblPlants" id="cds.evm.model.10.1092"/>
    </source>
</evidence>
<accession>A0A803QIE7</accession>
<keyword evidence="3" id="KW-1185">Reference proteome</keyword>
<name>A0A803QIE7_CANSA</name>